<organism evidence="5 6">
    <name type="scientific">Saccharopolyspora cebuensis</name>
    <dbReference type="NCBI Taxonomy" id="418759"/>
    <lineage>
        <taxon>Bacteria</taxon>
        <taxon>Bacillati</taxon>
        <taxon>Actinomycetota</taxon>
        <taxon>Actinomycetes</taxon>
        <taxon>Pseudonocardiales</taxon>
        <taxon>Pseudonocardiaceae</taxon>
        <taxon>Saccharopolyspora</taxon>
    </lineage>
</organism>
<evidence type="ECO:0000256" key="2">
    <source>
        <dbReference type="ARBA" id="ARBA00023163"/>
    </source>
</evidence>
<evidence type="ECO:0000256" key="3">
    <source>
        <dbReference type="SAM" id="MobiDB-lite"/>
    </source>
</evidence>
<feature type="domain" description="Putative zinc-finger" evidence="4">
    <location>
        <begin position="15"/>
        <end position="46"/>
    </location>
</feature>
<gene>
    <name evidence="5" type="ORF">AB8O55_20410</name>
</gene>
<feature type="region of interest" description="Disordered" evidence="3">
    <location>
        <begin position="107"/>
        <end position="170"/>
    </location>
</feature>
<dbReference type="InterPro" id="IPR027383">
    <property type="entry name" value="Znf_put"/>
</dbReference>
<dbReference type="Gene3D" id="1.10.10.1320">
    <property type="entry name" value="Anti-sigma factor, zinc-finger domain"/>
    <property type="match status" value="1"/>
</dbReference>
<evidence type="ECO:0000256" key="1">
    <source>
        <dbReference type="ARBA" id="ARBA00023015"/>
    </source>
</evidence>
<keyword evidence="1" id="KW-0805">Transcription regulation</keyword>
<feature type="compositionally biased region" description="Polar residues" evidence="3">
    <location>
        <begin position="124"/>
        <end position="134"/>
    </location>
</feature>
<dbReference type="Proteomes" id="UP001564626">
    <property type="component" value="Unassembled WGS sequence"/>
</dbReference>
<dbReference type="InterPro" id="IPR041916">
    <property type="entry name" value="Anti_sigma_zinc_sf"/>
</dbReference>
<evidence type="ECO:0000313" key="5">
    <source>
        <dbReference type="EMBL" id="MEY8041779.1"/>
    </source>
</evidence>
<dbReference type="Pfam" id="PF13490">
    <property type="entry name" value="zf-HC2"/>
    <property type="match status" value="1"/>
</dbReference>
<keyword evidence="6" id="KW-1185">Reference proteome</keyword>
<comment type="caution">
    <text evidence="5">The sequence shown here is derived from an EMBL/GenBank/DDBJ whole genome shotgun (WGS) entry which is preliminary data.</text>
</comment>
<name>A0ABV4CL03_9PSEU</name>
<accession>A0ABV4CL03</accession>
<dbReference type="EMBL" id="JBGEHV010000042">
    <property type="protein sequence ID" value="MEY8041779.1"/>
    <property type="molecule type" value="Genomic_DNA"/>
</dbReference>
<evidence type="ECO:0000313" key="6">
    <source>
        <dbReference type="Proteomes" id="UP001564626"/>
    </source>
</evidence>
<reference evidence="5 6" key="1">
    <citation type="submission" date="2024-08" db="EMBL/GenBank/DDBJ databases">
        <title>Genome mining of Saccharopolyspora cebuensis PGLac3 from Nigerian medicinal plant.</title>
        <authorList>
            <person name="Ezeobiora C.E."/>
            <person name="Igbokwe N.H."/>
            <person name="Amin D.H."/>
            <person name="Mendie U.E."/>
        </authorList>
    </citation>
    <scope>NUCLEOTIDE SEQUENCE [LARGE SCALE GENOMIC DNA]</scope>
    <source>
        <strain evidence="5 6">PGLac3</strain>
    </source>
</reference>
<proteinExistence type="predicted"/>
<evidence type="ECO:0000259" key="4">
    <source>
        <dbReference type="Pfam" id="PF13490"/>
    </source>
</evidence>
<protein>
    <submittedName>
        <fullName evidence="5">Zf-HC2 domain-containing protein</fullName>
    </submittedName>
</protein>
<sequence>MTVLRGWSLPEQHLALEAIVAFVDGELGPSARDRASAHLAGCPACASDAAAQRQARAAVQAAGTPSVSPSLLQALQSIPSHAEIPAQPDGLALTEDGQLVAMSRPNRARFGTGPVLGSSRPLGGSQQPLGSSVRGTLGGSRPLGDPAALGESPEDAAPPRESRGVGRRTRQGAGVVFSGLVLGALAFMNLPTSEEDWPQDTTAPPLPGGGGSGVIPASVAGTLPAEPAPSADASAVPEPLLSTSASPTPLATSPAAAPLP</sequence>
<feature type="region of interest" description="Disordered" evidence="3">
    <location>
        <begin position="194"/>
        <end position="260"/>
    </location>
</feature>
<keyword evidence="2" id="KW-0804">Transcription</keyword>
<feature type="compositionally biased region" description="Low complexity" evidence="3">
    <location>
        <begin position="224"/>
        <end position="260"/>
    </location>
</feature>
<dbReference type="RefSeq" id="WP_345356357.1">
    <property type="nucleotide sequence ID" value="NZ_BAABII010000002.1"/>
</dbReference>